<organism evidence="2 3">
    <name type="scientific">Micromonospora nigra</name>
    <dbReference type="NCBI Taxonomy" id="145857"/>
    <lineage>
        <taxon>Bacteria</taxon>
        <taxon>Bacillati</taxon>
        <taxon>Actinomycetota</taxon>
        <taxon>Actinomycetes</taxon>
        <taxon>Micromonosporales</taxon>
        <taxon>Micromonosporaceae</taxon>
        <taxon>Micromonospora</taxon>
    </lineage>
</organism>
<keyword evidence="1" id="KW-0472">Membrane</keyword>
<dbReference type="Proteomes" id="UP000199699">
    <property type="component" value="Unassembled WGS sequence"/>
</dbReference>
<name>A0A1C6SBP9_9ACTN</name>
<reference evidence="2 3" key="1">
    <citation type="submission" date="2016-06" db="EMBL/GenBank/DDBJ databases">
        <authorList>
            <person name="Kjaerup R.B."/>
            <person name="Dalgaard T.S."/>
            <person name="Juul-Madsen H.R."/>
        </authorList>
    </citation>
    <scope>NUCLEOTIDE SEQUENCE [LARGE SCALE GENOMIC DNA]</scope>
    <source>
        <strain evidence="2 3">DSM 43818</strain>
    </source>
</reference>
<keyword evidence="3" id="KW-1185">Reference proteome</keyword>
<accession>A0A1C6SBP9</accession>
<keyword evidence="1" id="KW-1133">Transmembrane helix</keyword>
<evidence type="ECO:0000313" key="3">
    <source>
        <dbReference type="Proteomes" id="UP000199699"/>
    </source>
</evidence>
<evidence type="ECO:0000313" key="2">
    <source>
        <dbReference type="EMBL" id="SCL26825.1"/>
    </source>
</evidence>
<protein>
    <recommendedName>
        <fullName evidence="4">PH domain-containing protein</fullName>
    </recommendedName>
</protein>
<proteinExistence type="predicted"/>
<feature type="transmembrane region" description="Helical" evidence="1">
    <location>
        <begin position="86"/>
        <end position="103"/>
    </location>
</feature>
<gene>
    <name evidence="2" type="ORF">GA0070616_3382</name>
</gene>
<dbReference type="STRING" id="145857.GA0070616_3382"/>
<feature type="transmembrane region" description="Helical" evidence="1">
    <location>
        <begin position="166"/>
        <end position="188"/>
    </location>
</feature>
<evidence type="ECO:0000256" key="1">
    <source>
        <dbReference type="SAM" id="Phobius"/>
    </source>
</evidence>
<sequence length="283" mass="31166">MIRPPLTSLVTLRTRPGVLRPRSQLDRTPDPFGPDPYAASVFSLRTGPLPRSDDGLWSRRLLAASVAGAVTVATTLALLRVPRFEVESFACVLWLFVILTAMLRRWRPHQDSRLVWRERVVGVDGVEPGLVARRSLAGWIDQVVRAAWVVAVALIVTTLLPTDPPWARTLRLVFLGAAAAVAVGVASYRQARFTGLLALTASGIRHGGRRYDWSNIDRVSLHREDGRLNGVRLRPRVWRSLAPAPVVGGRDVAVPEVRLAAAIEAYRERPQALRVGPVRACTP</sequence>
<dbReference type="AlphaFoldDB" id="A0A1C6SBP9"/>
<keyword evidence="1" id="KW-0812">Transmembrane</keyword>
<feature type="transmembrane region" description="Helical" evidence="1">
    <location>
        <begin position="61"/>
        <end position="80"/>
    </location>
</feature>
<dbReference type="EMBL" id="FMHT01000003">
    <property type="protein sequence ID" value="SCL26825.1"/>
    <property type="molecule type" value="Genomic_DNA"/>
</dbReference>
<evidence type="ECO:0008006" key="4">
    <source>
        <dbReference type="Google" id="ProtNLM"/>
    </source>
</evidence>
<feature type="transmembrane region" description="Helical" evidence="1">
    <location>
        <begin position="143"/>
        <end position="160"/>
    </location>
</feature>